<dbReference type="RefSeq" id="WP_188957864.1">
    <property type="nucleotide sequence ID" value="NZ_BMIB01000005.1"/>
</dbReference>
<dbReference type="GO" id="GO:0033103">
    <property type="term" value="P:protein secretion by the type VI secretion system"/>
    <property type="evidence" value="ECO:0007669"/>
    <property type="project" value="InterPro"/>
</dbReference>
<evidence type="ECO:0000313" key="1">
    <source>
        <dbReference type="EMBL" id="GGH80287.1"/>
    </source>
</evidence>
<accession>A0A917J2S4</accession>
<gene>
    <name evidence="1" type="ORF">GCM10011379_50940</name>
</gene>
<evidence type="ECO:0008006" key="3">
    <source>
        <dbReference type="Google" id="ProtNLM"/>
    </source>
</evidence>
<reference evidence="1" key="2">
    <citation type="submission" date="2020-09" db="EMBL/GenBank/DDBJ databases">
        <authorList>
            <person name="Sun Q."/>
            <person name="Zhou Y."/>
        </authorList>
    </citation>
    <scope>NUCLEOTIDE SEQUENCE</scope>
    <source>
        <strain evidence="1">CGMCC 1.15290</strain>
    </source>
</reference>
<proteinExistence type="predicted"/>
<protein>
    <recommendedName>
        <fullName evidence="3">Type VI secretion system contractile sheath protein TssC</fullName>
    </recommendedName>
</protein>
<name>A0A917J2S4_9BACT</name>
<dbReference type="EMBL" id="BMIB01000005">
    <property type="protein sequence ID" value="GGH80287.1"/>
    <property type="molecule type" value="Genomic_DNA"/>
</dbReference>
<organism evidence="1 2">
    <name type="scientific">Filimonas zeae</name>
    <dbReference type="NCBI Taxonomy" id="1737353"/>
    <lineage>
        <taxon>Bacteria</taxon>
        <taxon>Pseudomonadati</taxon>
        <taxon>Bacteroidota</taxon>
        <taxon>Chitinophagia</taxon>
        <taxon>Chitinophagales</taxon>
        <taxon>Chitinophagaceae</taxon>
        <taxon>Filimonas</taxon>
    </lineage>
</organism>
<sequence>MSTEQVKAAEAVQQDASTYKTVVEGGESLEAKLQVLARLGGFDLLESAIDGVQNINPERKARKKIFLEEAAKKDERVALKKTLQWWADVLSSSDDLSEIVNTCNTRAEQADRVLKSNLKDALKRTEELERSYRSVALFFKNTESLKVKNVSIMNAEPDQLKDLDNTRFIDAIHEELNSNYDRLDLRNNYSILILPGYLGSNKVVEKWAKIAHDNKVMLVTDFENLDSPDDVMELFEAANLTGGDPYRSNVVMTCNWLVGRGKADAVGEEDHLYVPPAAALGGKIYYTLMSQVTAGKKFGGINEVDGVKFDLKKSEIANLEKLGLIPMVKEYGKVMAFSAKTLFNGDNLGLQTYSVVRVFDYVTKVMMDFLNRRAFENFTANTRKELNGQIVKFLDGITGPSKLIENFSIRRFEQDPLQKDRIYLDIHLKPYFPAKTFLIKLEGQKGEELDKTEWMSAYEQDGK</sequence>
<dbReference type="Proteomes" id="UP000627292">
    <property type="component" value="Unassembled WGS sequence"/>
</dbReference>
<dbReference type="AlphaFoldDB" id="A0A917J2S4"/>
<comment type="caution">
    <text evidence="1">The sequence shown here is derived from an EMBL/GenBank/DDBJ whole genome shotgun (WGS) entry which is preliminary data.</text>
</comment>
<dbReference type="InterPro" id="IPR035576">
    <property type="entry name" value="T6SS_TssC"/>
</dbReference>
<reference evidence="1" key="1">
    <citation type="journal article" date="2014" name="Int. J. Syst. Evol. Microbiol.">
        <title>Complete genome sequence of Corynebacterium casei LMG S-19264T (=DSM 44701T), isolated from a smear-ripened cheese.</title>
        <authorList>
            <consortium name="US DOE Joint Genome Institute (JGI-PGF)"/>
            <person name="Walter F."/>
            <person name="Albersmeier A."/>
            <person name="Kalinowski J."/>
            <person name="Ruckert C."/>
        </authorList>
    </citation>
    <scope>NUCLEOTIDE SEQUENCE</scope>
    <source>
        <strain evidence="1">CGMCC 1.15290</strain>
    </source>
</reference>
<evidence type="ECO:0000313" key="2">
    <source>
        <dbReference type="Proteomes" id="UP000627292"/>
    </source>
</evidence>
<dbReference type="Pfam" id="PF17541">
    <property type="entry name" value="TssC"/>
    <property type="match status" value="1"/>
</dbReference>
<dbReference type="GO" id="GO:0033104">
    <property type="term" value="C:type VI protein secretion system complex"/>
    <property type="evidence" value="ECO:0007669"/>
    <property type="project" value="InterPro"/>
</dbReference>
<keyword evidence="2" id="KW-1185">Reference proteome</keyword>